<organism evidence="2 3">
    <name type="scientific">Nephila pilipes</name>
    <name type="common">Giant wood spider</name>
    <name type="synonym">Nephila maculata</name>
    <dbReference type="NCBI Taxonomy" id="299642"/>
    <lineage>
        <taxon>Eukaryota</taxon>
        <taxon>Metazoa</taxon>
        <taxon>Ecdysozoa</taxon>
        <taxon>Arthropoda</taxon>
        <taxon>Chelicerata</taxon>
        <taxon>Arachnida</taxon>
        <taxon>Araneae</taxon>
        <taxon>Araneomorphae</taxon>
        <taxon>Entelegynae</taxon>
        <taxon>Araneoidea</taxon>
        <taxon>Nephilidae</taxon>
        <taxon>Nephila</taxon>
    </lineage>
</organism>
<evidence type="ECO:0000256" key="1">
    <source>
        <dbReference type="SAM" id="MobiDB-lite"/>
    </source>
</evidence>
<protein>
    <submittedName>
        <fullName evidence="2">Uncharacterized protein</fullName>
    </submittedName>
</protein>
<dbReference type="Proteomes" id="UP000887013">
    <property type="component" value="Unassembled WGS sequence"/>
</dbReference>
<sequence>MWGKRSRLNDIEAPRQSSYRGPVACFWSTNRKQNTLLWAPKNYRAHRQLPTSPNDEQNEGADSEKRDSEEVKSNNESNHDRESEEDKDRPERFIDLDVERLKDIALWPTTLTDLMID</sequence>
<name>A0A8X6JI98_NEPPI</name>
<dbReference type="AlphaFoldDB" id="A0A8X6JI98"/>
<feature type="compositionally biased region" description="Basic and acidic residues" evidence="1">
    <location>
        <begin position="62"/>
        <end position="92"/>
    </location>
</feature>
<comment type="caution">
    <text evidence="2">The sequence shown here is derived from an EMBL/GenBank/DDBJ whole genome shotgun (WGS) entry which is preliminary data.</text>
</comment>
<evidence type="ECO:0000313" key="3">
    <source>
        <dbReference type="Proteomes" id="UP000887013"/>
    </source>
</evidence>
<evidence type="ECO:0000313" key="2">
    <source>
        <dbReference type="EMBL" id="GFS33017.1"/>
    </source>
</evidence>
<feature type="region of interest" description="Disordered" evidence="1">
    <location>
        <begin position="39"/>
        <end position="92"/>
    </location>
</feature>
<accession>A0A8X6JI98</accession>
<gene>
    <name evidence="2" type="ORF">NPIL_270191</name>
</gene>
<dbReference type="EMBL" id="BMAW01088081">
    <property type="protein sequence ID" value="GFS33017.1"/>
    <property type="molecule type" value="Genomic_DNA"/>
</dbReference>
<reference evidence="2" key="1">
    <citation type="submission" date="2020-08" db="EMBL/GenBank/DDBJ databases">
        <title>Multicomponent nature underlies the extraordinary mechanical properties of spider dragline silk.</title>
        <authorList>
            <person name="Kono N."/>
            <person name="Nakamura H."/>
            <person name="Mori M."/>
            <person name="Yoshida Y."/>
            <person name="Ohtoshi R."/>
            <person name="Malay A.D."/>
            <person name="Moran D.A.P."/>
            <person name="Tomita M."/>
            <person name="Numata K."/>
            <person name="Arakawa K."/>
        </authorList>
    </citation>
    <scope>NUCLEOTIDE SEQUENCE</scope>
</reference>
<keyword evidence="3" id="KW-1185">Reference proteome</keyword>
<proteinExistence type="predicted"/>